<proteinExistence type="inferred from homology"/>
<dbReference type="Gene3D" id="3.40.850.10">
    <property type="entry name" value="Kinesin motor domain"/>
    <property type="match status" value="1"/>
</dbReference>
<reference evidence="4 5" key="1">
    <citation type="submission" date="2020-06" db="EMBL/GenBank/DDBJ databases">
        <title>Transcriptomic and genomic resources for Thalictrum thalictroides and T. hernandezii: Facilitating candidate gene discovery in an emerging model plant lineage.</title>
        <authorList>
            <person name="Arias T."/>
            <person name="Riano-Pachon D.M."/>
            <person name="Di Stilio V.S."/>
        </authorList>
    </citation>
    <scope>NUCLEOTIDE SEQUENCE [LARGE SCALE GENOMIC DNA]</scope>
    <source>
        <strain evidence="5">cv. WT478/WT964</strain>
        <tissue evidence="4">Leaves</tissue>
    </source>
</reference>
<dbReference type="GO" id="GO:0003777">
    <property type="term" value="F:microtubule motor activity"/>
    <property type="evidence" value="ECO:0007669"/>
    <property type="project" value="InterPro"/>
</dbReference>
<organism evidence="4 5">
    <name type="scientific">Thalictrum thalictroides</name>
    <name type="common">Rue-anemone</name>
    <name type="synonym">Anemone thalictroides</name>
    <dbReference type="NCBI Taxonomy" id="46969"/>
    <lineage>
        <taxon>Eukaryota</taxon>
        <taxon>Viridiplantae</taxon>
        <taxon>Streptophyta</taxon>
        <taxon>Embryophyta</taxon>
        <taxon>Tracheophyta</taxon>
        <taxon>Spermatophyta</taxon>
        <taxon>Magnoliopsida</taxon>
        <taxon>Ranunculales</taxon>
        <taxon>Ranunculaceae</taxon>
        <taxon>Thalictroideae</taxon>
        <taxon>Thalictrum</taxon>
    </lineage>
</organism>
<keyword evidence="1" id="KW-0505">Motor protein</keyword>
<name>A0A7J6W1X9_THATH</name>
<accession>A0A7J6W1X9</accession>
<evidence type="ECO:0000256" key="1">
    <source>
        <dbReference type="ARBA" id="ARBA00023175"/>
    </source>
</evidence>
<dbReference type="GO" id="GO:0007018">
    <property type="term" value="P:microtubule-based movement"/>
    <property type="evidence" value="ECO:0007669"/>
    <property type="project" value="InterPro"/>
</dbReference>
<dbReference type="InterPro" id="IPR001752">
    <property type="entry name" value="Kinesin_motor_dom"/>
</dbReference>
<feature type="non-terminal residue" evidence="4">
    <location>
        <position position="69"/>
    </location>
</feature>
<comment type="caution">
    <text evidence="4">The sequence shown here is derived from an EMBL/GenBank/DDBJ whole genome shotgun (WGS) entry which is preliminary data.</text>
</comment>
<evidence type="ECO:0000256" key="2">
    <source>
        <dbReference type="PROSITE-ProRule" id="PRU00283"/>
    </source>
</evidence>
<dbReference type="EMBL" id="JABWDY010023204">
    <property type="protein sequence ID" value="KAF5191113.1"/>
    <property type="molecule type" value="Genomic_DNA"/>
</dbReference>
<dbReference type="PROSITE" id="PS50067">
    <property type="entry name" value="KINESIN_MOTOR_2"/>
    <property type="match status" value="1"/>
</dbReference>
<evidence type="ECO:0000259" key="3">
    <source>
        <dbReference type="PROSITE" id="PS50067"/>
    </source>
</evidence>
<dbReference type="GO" id="GO:0005524">
    <property type="term" value="F:ATP binding"/>
    <property type="evidence" value="ECO:0007669"/>
    <property type="project" value="InterPro"/>
</dbReference>
<evidence type="ECO:0000313" key="4">
    <source>
        <dbReference type="EMBL" id="KAF5191113.1"/>
    </source>
</evidence>
<dbReference type="InterPro" id="IPR036961">
    <property type="entry name" value="Kinesin_motor_dom_sf"/>
</dbReference>
<dbReference type="Proteomes" id="UP000554482">
    <property type="component" value="Unassembled WGS sequence"/>
</dbReference>
<comment type="similarity">
    <text evidence="2">Belongs to the TRAFAC class myosin-kinesin ATPase superfamily. Kinesin family.</text>
</comment>
<protein>
    <recommendedName>
        <fullName evidence="3">Kinesin motor domain-containing protein</fullName>
    </recommendedName>
</protein>
<gene>
    <name evidence="4" type="ORF">FRX31_019300</name>
</gene>
<comment type="caution">
    <text evidence="2">Lacks conserved residue(s) required for the propagation of feature annotation.</text>
</comment>
<evidence type="ECO:0000313" key="5">
    <source>
        <dbReference type="Proteomes" id="UP000554482"/>
    </source>
</evidence>
<sequence length="69" mass="8094">SFRFHFDFGFNRSRENVAKLTPEKDFVLKVSALDLYSKTVIDLLIQDSSTLRLLDDPEKRIQMKTLDQC</sequence>
<dbReference type="AlphaFoldDB" id="A0A7J6W1X9"/>
<dbReference type="OrthoDB" id="3176171at2759"/>
<feature type="domain" description="Kinesin motor" evidence="3">
    <location>
        <begin position="1"/>
        <end position="69"/>
    </location>
</feature>
<dbReference type="GO" id="GO:0008017">
    <property type="term" value="F:microtubule binding"/>
    <property type="evidence" value="ECO:0007669"/>
    <property type="project" value="InterPro"/>
</dbReference>
<keyword evidence="5" id="KW-1185">Reference proteome</keyword>